<evidence type="ECO:0000256" key="6">
    <source>
        <dbReference type="ARBA" id="ARBA00023136"/>
    </source>
</evidence>
<evidence type="ECO:0000256" key="3">
    <source>
        <dbReference type="ARBA" id="ARBA00022475"/>
    </source>
</evidence>
<feature type="transmembrane region" description="Helical" evidence="7">
    <location>
        <begin position="163"/>
        <end position="185"/>
    </location>
</feature>
<dbReference type="PROSITE" id="PS00872">
    <property type="entry name" value="NA_GALACTOSIDE_SYMP"/>
    <property type="match status" value="1"/>
</dbReference>
<dbReference type="InterPro" id="IPR039672">
    <property type="entry name" value="MFS_2"/>
</dbReference>
<dbReference type="Pfam" id="PF13347">
    <property type="entry name" value="MFS_2"/>
    <property type="match status" value="1"/>
</dbReference>
<feature type="transmembrane region" description="Helical" evidence="7">
    <location>
        <begin position="26"/>
        <end position="50"/>
    </location>
</feature>
<reference evidence="8 9" key="1">
    <citation type="journal article" date="2024" name="BMC Biol.">
        <title>Comparative genomics of Ascetosporea gives new insight into the evolutionary basis for animal parasitism in Rhizaria.</title>
        <authorList>
            <person name="Hiltunen Thoren M."/>
            <person name="Onut-Brannstrom I."/>
            <person name="Alfjorden A."/>
            <person name="Peckova H."/>
            <person name="Swords F."/>
            <person name="Hooper C."/>
            <person name="Holzer A.S."/>
            <person name="Bass D."/>
            <person name="Burki F."/>
        </authorList>
    </citation>
    <scope>NUCLEOTIDE SEQUENCE [LARGE SCALE GENOMIC DNA]</scope>
    <source>
        <strain evidence="8">20-A016</strain>
    </source>
</reference>
<dbReference type="EMBL" id="JBDODL010000096">
    <property type="protein sequence ID" value="MES1918627.1"/>
    <property type="molecule type" value="Genomic_DNA"/>
</dbReference>
<evidence type="ECO:0000256" key="4">
    <source>
        <dbReference type="ARBA" id="ARBA00022692"/>
    </source>
</evidence>
<feature type="transmembrane region" description="Helical" evidence="7">
    <location>
        <begin position="247"/>
        <end position="268"/>
    </location>
</feature>
<comment type="subcellular location">
    <subcellularLocation>
        <location evidence="1">Cell membrane</location>
        <topology evidence="1">Multi-pass membrane protein</topology>
    </subcellularLocation>
</comment>
<evidence type="ECO:0000256" key="2">
    <source>
        <dbReference type="ARBA" id="ARBA00008335"/>
    </source>
</evidence>
<keyword evidence="9" id="KW-1185">Reference proteome</keyword>
<comment type="similarity">
    <text evidence="2">Belongs to the major facilitator superfamily.</text>
</comment>
<dbReference type="InterPro" id="IPR018043">
    <property type="entry name" value="Na/Gal_symport_CS"/>
</dbReference>
<feature type="transmembrane region" description="Helical" evidence="7">
    <location>
        <begin position="96"/>
        <end position="114"/>
    </location>
</feature>
<dbReference type="PANTHER" id="PTHR11328:SF28">
    <property type="entry name" value="MAJOR FACILITATOR SUPERFAMILY DOMAIN-CONTAINING PROTEIN 12"/>
    <property type="match status" value="1"/>
</dbReference>
<feature type="transmembrane region" description="Helical" evidence="7">
    <location>
        <begin position="62"/>
        <end position="84"/>
    </location>
</feature>
<name>A0ABV2AG38_9EUKA</name>
<feature type="transmembrane region" description="Helical" evidence="7">
    <location>
        <begin position="197"/>
        <end position="219"/>
    </location>
</feature>
<keyword evidence="6 7" id="KW-0472">Membrane</keyword>
<evidence type="ECO:0000256" key="7">
    <source>
        <dbReference type="SAM" id="Phobius"/>
    </source>
</evidence>
<dbReference type="PANTHER" id="PTHR11328">
    <property type="entry name" value="MAJOR FACILITATOR SUPERFAMILY DOMAIN-CONTAINING PROTEIN"/>
    <property type="match status" value="1"/>
</dbReference>
<gene>
    <name evidence="8" type="ORF">MHBO_000569</name>
</gene>
<dbReference type="SUPFAM" id="SSF103473">
    <property type="entry name" value="MFS general substrate transporter"/>
    <property type="match status" value="1"/>
</dbReference>
<proteinExistence type="inferred from homology"/>
<evidence type="ECO:0000313" key="9">
    <source>
        <dbReference type="Proteomes" id="UP001439008"/>
    </source>
</evidence>
<keyword evidence="4 7" id="KW-0812">Transmembrane</keyword>
<sequence length="282" mass="32053">MTDNEATPNIITDKSPKSEKIHFRTFIFYGIGALSNGWAVSAIGFFVLFYTTSIVGMEPSDYTVISIVTQVINAVSDPIIGVWSDRVKTRFGRRRPFILASSVLMGLFYGLFFTKIEISNRFWLVVYYQVMFAGFYLAQTCFNVPHIALVMELTEQEQTRNKFVAFSAFFFSIGNLLGPVTLLAAEKNLFSDKAMAYAAMGGITAVVMALCILTVFFGLKEREMPKRVRSIRQVLSEAISVMKYKSYLYLTMAYISVQIAIQALQFNLRLYIEHVVKFETFR</sequence>
<feature type="transmembrane region" description="Helical" evidence="7">
    <location>
        <begin position="126"/>
        <end position="151"/>
    </location>
</feature>
<evidence type="ECO:0000256" key="5">
    <source>
        <dbReference type="ARBA" id="ARBA00022989"/>
    </source>
</evidence>
<evidence type="ECO:0000313" key="8">
    <source>
        <dbReference type="EMBL" id="MES1918627.1"/>
    </source>
</evidence>
<dbReference type="Gene3D" id="1.20.1250.20">
    <property type="entry name" value="MFS general substrate transporter like domains"/>
    <property type="match status" value="1"/>
</dbReference>
<dbReference type="InterPro" id="IPR036259">
    <property type="entry name" value="MFS_trans_sf"/>
</dbReference>
<keyword evidence="3" id="KW-1003">Cell membrane</keyword>
<comment type="caution">
    <text evidence="8">The sequence shown here is derived from an EMBL/GenBank/DDBJ whole genome shotgun (WGS) entry which is preliminary data.</text>
</comment>
<keyword evidence="5 7" id="KW-1133">Transmembrane helix</keyword>
<dbReference type="Proteomes" id="UP001439008">
    <property type="component" value="Unassembled WGS sequence"/>
</dbReference>
<organism evidence="8 9">
    <name type="scientific">Bonamia ostreae</name>
    <dbReference type="NCBI Taxonomy" id="126728"/>
    <lineage>
        <taxon>Eukaryota</taxon>
        <taxon>Sar</taxon>
        <taxon>Rhizaria</taxon>
        <taxon>Endomyxa</taxon>
        <taxon>Ascetosporea</taxon>
        <taxon>Haplosporida</taxon>
        <taxon>Bonamia</taxon>
    </lineage>
</organism>
<evidence type="ECO:0008006" key="10">
    <source>
        <dbReference type="Google" id="ProtNLM"/>
    </source>
</evidence>
<accession>A0ABV2AG38</accession>
<evidence type="ECO:0000256" key="1">
    <source>
        <dbReference type="ARBA" id="ARBA00004651"/>
    </source>
</evidence>
<protein>
    <recommendedName>
        <fullName evidence="10">MFS transporter</fullName>
    </recommendedName>
</protein>